<proteinExistence type="predicted"/>
<evidence type="ECO:0000256" key="1">
    <source>
        <dbReference type="SAM" id="MobiDB-lite"/>
    </source>
</evidence>
<sequence>MGDSRQLQAQQDPPPQPRQPDYGLRNLAFGGTRETSHNEVRCSIASSQSDSMITAAHSEDPASLSANMIAFISATKELIHSHLSVVAAIMFPRFVSSDPQLQKQSMV</sequence>
<reference evidence="3" key="1">
    <citation type="submission" date="2016-06" db="EMBL/GenBank/DDBJ databases">
        <title>Parallel loss of symbiosis genes in relatives of nitrogen-fixing non-legume Parasponia.</title>
        <authorList>
            <person name="Van Velzen R."/>
            <person name="Holmer R."/>
            <person name="Bu F."/>
            <person name="Rutten L."/>
            <person name="Van Zeijl A."/>
            <person name="Liu W."/>
            <person name="Santuari L."/>
            <person name="Cao Q."/>
            <person name="Sharma T."/>
            <person name="Shen D."/>
            <person name="Roswanjaya Y."/>
            <person name="Wardhani T."/>
            <person name="Kalhor M.S."/>
            <person name="Jansen J."/>
            <person name="Van den Hoogen J."/>
            <person name="Gungor B."/>
            <person name="Hartog M."/>
            <person name="Hontelez J."/>
            <person name="Verver J."/>
            <person name="Yang W.-C."/>
            <person name="Schijlen E."/>
            <person name="Repin R."/>
            <person name="Schilthuizen M."/>
            <person name="Schranz E."/>
            <person name="Heidstra R."/>
            <person name="Miyata K."/>
            <person name="Fedorova E."/>
            <person name="Kohlen W."/>
            <person name="Bisseling T."/>
            <person name="Smit S."/>
            <person name="Geurts R."/>
        </authorList>
    </citation>
    <scope>NUCLEOTIDE SEQUENCE [LARGE SCALE GENOMIC DNA]</scope>
    <source>
        <strain evidence="3">cv. WU1-14</strain>
    </source>
</reference>
<feature type="compositionally biased region" description="Low complexity" evidence="1">
    <location>
        <begin position="1"/>
        <end position="11"/>
    </location>
</feature>
<dbReference type="EMBL" id="JXTB01000882">
    <property type="protein sequence ID" value="PON32009.1"/>
    <property type="molecule type" value="Genomic_DNA"/>
</dbReference>
<organism evidence="2 3">
    <name type="scientific">Parasponia andersonii</name>
    <name type="common">Sponia andersonii</name>
    <dbReference type="NCBI Taxonomy" id="3476"/>
    <lineage>
        <taxon>Eukaryota</taxon>
        <taxon>Viridiplantae</taxon>
        <taxon>Streptophyta</taxon>
        <taxon>Embryophyta</taxon>
        <taxon>Tracheophyta</taxon>
        <taxon>Spermatophyta</taxon>
        <taxon>Magnoliopsida</taxon>
        <taxon>eudicotyledons</taxon>
        <taxon>Gunneridae</taxon>
        <taxon>Pentapetalae</taxon>
        <taxon>rosids</taxon>
        <taxon>fabids</taxon>
        <taxon>Rosales</taxon>
        <taxon>Cannabaceae</taxon>
        <taxon>Parasponia</taxon>
    </lineage>
</organism>
<evidence type="ECO:0000313" key="3">
    <source>
        <dbReference type="Proteomes" id="UP000237105"/>
    </source>
</evidence>
<feature type="region of interest" description="Disordered" evidence="1">
    <location>
        <begin position="1"/>
        <end position="40"/>
    </location>
</feature>
<dbReference type="AlphaFoldDB" id="A0A2P5A663"/>
<name>A0A2P5A663_PARAD</name>
<comment type="caution">
    <text evidence="2">The sequence shown here is derived from an EMBL/GenBank/DDBJ whole genome shotgun (WGS) entry which is preliminary data.</text>
</comment>
<keyword evidence="3" id="KW-1185">Reference proteome</keyword>
<dbReference type="Proteomes" id="UP000237105">
    <property type="component" value="Unassembled WGS sequence"/>
</dbReference>
<evidence type="ECO:0000313" key="2">
    <source>
        <dbReference type="EMBL" id="PON32009.1"/>
    </source>
</evidence>
<gene>
    <name evidence="2" type="ORF">PanWU01x14_365070</name>
</gene>
<accession>A0A2P5A663</accession>
<protein>
    <submittedName>
        <fullName evidence="2">Uncharacterized protein</fullName>
    </submittedName>
</protein>